<gene>
    <name evidence="1" type="ORF">X777_16759</name>
</gene>
<proteinExistence type="predicted"/>
<dbReference type="Proteomes" id="UP000053097">
    <property type="component" value="Unassembled WGS sequence"/>
</dbReference>
<sequence>MSTRTAYKICERARIITYVMIAGDFLRRFRCDNVRATRSEGKTLGYRVLEVNVVKIECTSDG</sequence>
<keyword evidence="2" id="KW-1185">Reference proteome</keyword>
<accession>A0A026VTD3</accession>
<name>A0A026VTD3_OOCBI</name>
<dbReference type="AlphaFoldDB" id="A0A026VTD3"/>
<organism evidence="1 2">
    <name type="scientific">Ooceraea biroi</name>
    <name type="common">Clonal raider ant</name>
    <name type="synonym">Cerapachys biroi</name>
    <dbReference type="NCBI Taxonomy" id="2015173"/>
    <lineage>
        <taxon>Eukaryota</taxon>
        <taxon>Metazoa</taxon>
        <taxon>Ecdysozoa</taxon>
        <taxon>Arthropoda</taxon>
        <taxon>Hexapoda</taxon>
        <taxon>Insecta</taxon>
        <taxon>Pterygota</taxon>
        <taxon>Neoptera</taxon>
        <taxon>Endopterygota</taxon>
        <taxon>Hymenoptera</taxon>
        <taxon>Apocrita</taxon>
        <taxon>Aculeata</taxon>
        <taxon>Formicoidea</taxon>
        <taxon>Formicidae</taxon>
        <taxon>Dorylinae</taxon>
        <taxon>Ooceraea</taxon>
    </lineage>
</organism>
<reference evidence="1 2" key="1">
    <citation type="journal article" date="2014" name="Curr. Biol.">
        <title>The genome of the clonal raider ant Cerapachys biroi.</title>
        <authorList>
            <person name="Oxley P.R."/>
            <person name="Ji L."/>
            <person name="Fetter-Pruneda I."/>
            <person name="McKenzie S.K."/>
            <person name="Li C."/>
            <person name="Hu H."/>
            <person name="Zhang G."/>
            <person name="Kronauer D.J."/>
        </authorList>
    </citation>
    <scope>NUCLEOTIDE SEQUENCE [LARGE SCALE GENOMIC DNA]</scope>
</reference>
<evidence type="ECO:0000313" key="2">
    <source>
        <dbReference type="Proteomes" id="UP000053097"/>
    </source>
</evidence>
<evidence type="ECO:0000313" key="1">
    <source>
        <dbReference type="EMBL" id="EZA47002.1"/>
    </source>
</evidence>
<protein>
    <submittedName>
        <fullName evidence="1">Uncharacterized protein</fullName>
    </submittedName>
</protein>
<dbReference type="EMBL" id="KK107986">
    <property type="protein sequence ID" value="EZA47002.1"/>
    <property type="molecule type" value="Genomic_DNA"/>
</dbReference>